<feature type="region of interest" description="Disordered" evidence="1">
    <location>
        <begin position="48"/>
        <end position="123"/>
    </location>
</feature>
<protein>
    <submittedName>
        <fullName evidence="2">Uncharacterized protein</fullName>
    </submittedName>
</protein>
<sequence>MGRKVKVTAAILKRAWGAQAAAHESLPAPQPAPVPAACAPMIHSLASDSTHTSEALQHPVTAQHGAVASTNKARKRSRSKSLECSPERPSKRRTLPGNVAVDCSSSEHSVATPVPSKPASSRPAGYDMVACTPHPEFYQKTETCVIMVEHMLLCAENTVILAPAR</sequence>
<name>A0A0D2NR79_HYPSF</name>
<dbReference type="AlphaFoldDB" id="A0A0D2NR79"/>
<accession>A0A0D2NR79</accession>
<gene>
    <name evidence="2" type="ORF">HYPSUDRAFT_44461</name>
</gene>
<proteinExistence type="predicted"/>
<dbReference type="EMBL" id="KN817580">
    <property type="protein sequence ID" value="KJA19211.1"/>
    <property type="molecule type" value="Genomic_DNA"/>
</dbReference>
<evidence type="ECO:0000313" key="3">
    <source>
        <dbReference type="Proteomes" id="UP000054270"/>
    </source>
</evidence>
<evidence type="ECO:0000313" key="2">
    <source>
        <dbReference type="EMBL" id="KJA19211.1"/>
    </source>
</evidence>
<dbReference type="Proteomes" id="UP000054270">
    <property type="component" value="Unassembled WGS sequence"/>
</dbReference>
<organism evidence="2 3">
    <name type="scientific">Hypholoma sublateritium (strain FD-334 SS-4)</name>
    <dbReference type="NCBI Taxonomy" id="945553"/>
    <lineage>
        <taxon>Eukaryota</taxon>
        <taxon>Fungi</taxon>
        <taxon>Dikarya</taxon>
        <taxon>Basidiomycota</taxon>
        <taxon>Agaricomycotina</taxon>
        <taxon>Agaricomycetes</taxon>
        <taxon>Agaricomycetidae</taxon>
        <taxon>Agaricales</taxon>
        <taxon>Agaricineae</taxon>
        <taxon>Strophariaceae</taxon>
        <taxon>Hypholoma</taxon>
    </lineage>
</organism>
<keyword evidence="3" id="KW-1185">Reference proteome</keyword>
<reference evidence="3" key="1">
    <citation type="submission" date="2014-04" db="EMBL/GenBank/DDBJ databases">
        <title>Evolutionary Origins and Diversification of the Mycorrhizal Mutualists.</title>
        <authorList>
            <consortium name="DOE Joint Genome Institute"/>
            <consortium name="Mycorrhizal Genomics Consortium"/>
            <person name="Kohler A."/>
            <person name="Kuo A."/>
            <person name="Nagy L.G."/>
            <person name="Floudas D."/>
            <person name="Copeland A."/>
            <person name="Barry K.W."/>
            <person name="Cichocki N."/>
            <person name="Veneault-Fourrey C."/>
            <person name="LaButti K."/>
            <person name="Lindquist E.A."/>
            <person name="Lipzen A."/>
            <person name="Lundell T."/>
            <person name="Morin E."/>
            <person name="Murat C."/>
            <person name="Riley R."/>
            <person name="Ohm R."/>
            <person name="Sun H."/>
            <person name="Tunlid A."/>
            <person name="Henrissat B."/>
            <person name="Grigoriev I.V."/>
            <person name="Hibbett D.S."/>
            <person name="Martin F."/>
        </authorList>
    </citation>
    <scope>NUCLEOTIDE SEQUENCE [LARGE SCALE GENOMIC DNA]</scope>
    <source>
        <strain evidence="3">FD-334 SS-4</strain>
    </source>
</reference>
<evidence type="ECO:0000256" key="1">
    <source>
        <dbReference type="SAM" id="MobiDB-lite"/>
    </source>
</evidence>